<evidence type="ECO:0000313" key="7">
    <source>
        <dbReference type="Proteomes" id="UP001432059"/>
    </source>
</evidence>
<keyword evidence="1" id="KW-0732">Signal</keyword>
<sequence length="131" mass="14059">MKKIFFAAMGAALVLTACNKKEQVETETVVVEEPVVVDSVTTDSVAVASDVVTANYVSNDGKTKFKAVFNTAEGTAEVTNETTGKVYQMKSAVSASGSKFEDADKNFFWTSKEGFMFGNGDTTEIEGKEVK</sequence>
<dbReference type="EMBL" id="CP136426">
    <property type="protein sequence ID" value="WOC50888.1"/>
    <property type="molecule type" value="Genomic_DNA"/>
</dbReference>
<protein>
    <recommendedName>
        <fullName evidence="5">C-type lysozyme inhibitor domain-containing protein</fullName>
    </recommendedName>
</protein>
<keyword evidence="4" id="KW-0449">Lipoprotein</keyword>
<evidence type="ECO:0000256" key="2">
    <source>
        <dbReference type="ARBA" id="ARBA00023136"/>
    </source>
</evidence>
<dbReference type="SUPFAM" id="SSF141488">
    <property type="entry name" value="YdhA-like"/>
    <property type="match status" value="1"/>
</dbReference>
<keyword evidence="2" id="KW-0472">Membrane</keyword>
<dbReference type="InterPro" id="IPR018660">
    <property type="entry name" value="MliC"/>
</dbReference>
<reference evidence="6" key="1">
    <citation type="submission" date="2023-10" db="EMBL/GenBank/DDBJ databases">
        <title>Characterization and whole genome sequencing of a novel strain of Bergeyella porcorum QD2021 isolated from pig.</title>
        <authorList>
            <person name="Liu G."/>
            <person name="Chen C."/>
            <person name="Han X."/>
        </authorList>
    </citation>
    <scope>NUCLEOTIDE SEQUENCE</scope>
    <source>
        <strain evidence="6">QD2021</strain>
    </source>
</reference>
<evidence type="ECO:0000259" key="5">
    <source>
        <dbReference type="Pfam" id="PF09864"/>
    </source>
</evidence>
<evidence type="ECO:0000256" key="4">
    <source>
        <dbReference type="ARBA" id="ARBA00023288"/>
    </source>
</evidence>
<dbReference type="PROSITE" id="PS51257">
    <property type="entry name" value="PROKAR_LIPOPROTEIN"/>
    <property type="match status" value="1"/>
</dbReference>
<keyword evidence="7" id="KW-1185">Reference proteome</keyword>
<dbReference type="InterPro" id="IPR036328">
    <property type="entry name" value="MliC_sf"/>
</dbReference>
<dbReference type="RefSeq" id="WP_327984589.1">
    <property type="nucleotide sequence ID" value="NZ_CP136426.1"/>
</dbReference>
<dbReference type="KEGG" id="bpor:BPO_0241"/>
<organism evidence="6 7">
    <name type="scientific">Bergeyella porcorum</name>
    <dbReference type="NCBI Taxonomy" id="1735111"/>
    <lineage>
        <taxon>Bacteria</taxon>
        <taxon>Pseudomonadati</taxon>
        <taxon>Bacteroidota</taxon>
        <taxon>Flavobacteriia</taxon>
        <taxon>Flavobacteriales</taxon>
        <taxon>Weeksellaceae</taxon>
        <taxon>Bergeyella</taxon>
    </lineage>
</organism>
<evidence type="ECO:0000256" key="1">
    <source>
        <dbReference type="ARBA" id="ARBA00022729"/>
    </source>
</evidence>
<keyword evidence="3" id="KW-0564">Palmitate</keyword>
<evidence type="ECO:0000256" key="3">
    <source>
        <dbReference type="ARBA" id="ARBA00023139"/>
    </source>
</evidence>
<proteinExistence type="predicted"/>
<dbReference type="Gene3D" id="2.40.128.200">
    <property type="match status" value="1"/>
</dbReference>
<evidence type="ECO:0000313" key="6">
    <source>
        <dbReference type="EMBL" id="WOC50888.1"/>
    </source>
</evidence>
<dbReference type="Pfam" id="PF09864">
    <property type="entry name" value="MliC"/>
    <property type="match status" value="1"/>
</dbReference>
<name>A0AAU0EZ76_9FLAO</name>
<gene>
    <name evidence="6" type="ORF">BPO_0241</name>
</gene>
<feature type="domain" description="C-type lysozyme inhibitor" evidence="5">
    <location>
        <begin position="60"/>
        <end position="120"/>
    </location>
</feature>
<dbReference type="Proteomes" id="UP001432059">
    <property type="component" value="Chromosome"/>
</dbReference>
<accession>A0AAU0EZ76</accession>
<dbReference type="AlphaFoldDB" id="A0AAU0EZ76"/>